<feature type="signal peptide" evidence="3">
    <location>
        <begin position="1"/>
        <end position="18"/>
    </location>
</feature>
<evidence type="ECO:0000256" key="1">
    <source>
        <dbReference type="ARBA" id="ARBA00005466"/>
    </source>
</evidence>
<evidence type="ECO:0000313" key="5">
    <source>
        <dbReference type="EMBL" id="TPX57014.1"/>
    </source>
</evidence>
<proteinExistence type="inferred from homology"/>
<dbReference type="Pfam" id="PF01565">
    <property type="entry name" value="FAD_binding_4"/>
    <property type="match status" value="1"/>
</dbReference>
<dbReference type="AlphaFoldDB" id="A0A507DZD8"/>
<dbReference type="InterPro" id="IPR006094">
    <property type="entry name" value="Oxid_FAD_bind_N"/>
</dbReference>
<comment type="caution">
    <text evidence="5">The sequence shown here is derived from an EMBL/GenBank/DDBJ whole genome shotgun (WGS) entry which is preliminary data.</text>
</comment>
<dbReference type="InterPro" id="IPR012951">
    <property type="entry name" value="BBE"/>
</dbReference>
<dbReference type="EMBL" id="QEAQ01000060">
    <property type="protein sequence ID" value="TPX57014.1"/>
    <property type="molecule type" value="Genomic_DNA"/>
</dbReference>
<dbReference type="Proteomes" id="UP000318582">
    <property type="component" value="Unassembled WGS sequence"/>
</dbReference>
<feature type="chain" id="PRO_5021495659" description="FAD-binding PCMH-type domain-containing protein" evidence="3">
    <location>
        <begin position="19"/>
        <end position="573"/>
    </location>
</feature>
<dbReference type="Gene3D" id="3.30.465.10">
    <property type="match status" value="2"/>
</dbReference>
<evidence type="ECO:0000313" key="6">
    <source>
        <dbReference type="Proteomes" id="UP000318582"/>
    </source>
</evidence>
<comment type="similarity">
    <text evidence="1">Belongs to the oxygen-dependent FAD-linked oxidoreductase family.</text>
</comment>
<dbReference type="STRING" id="109895.A0A507DZD8"/>
<dbReference type="PANTHER" id="PTHR13878:SF91">
    <property type="entry name" value="FAD BINDING DOMAIN PROTEIN (AFU_ORTHOLOGUE AFUA_6G12070)-RELATED"/>
    <property type="match status" value="1"/>
</dbReference>
<dbReference type="GO" id="GO:0071949">
    <property type="term" value="F:FAD binding"/>
    <property type="evidence" value="ECO:0007669"/>
    <property type="project" value="InterPro"/>
</dbReference>
<dbReference type="InterPro" id="IPR016169">
    <property type="entry name" value="FAD-bd_PCMH_sub2"/>
</dbReference>
<evidence type="ECO:0000256" key="2">
    <source>
        <dbReference type="ARBA" id="ARBA00023002"/>
    </source>
</evidence>
<dbReference type="PANTHER" id="PTHR13878">
    <property type="entry name" value="GULONOLACTONE OXIDASE"/>
    <property type="match status" value="1"/>
</dbReference>
<dbReference type="InterPro" id="IPR036318">
    <property type="entry name" value="FAD-bd_PCMH-like_sf"/>
</dbReference>
<dbReference type="SUPFAM" id="SSF56176">
    <property type="entry name" value="FAD-binding/transporter-associated domain-like"/>
    <property type="match status" value="1"/>
</dbReference>
<feature type="domain" description="FAD-binding PCMH-type" evidence="4">
    <location>
        <begin position="131"/>
        <end position="314"/>
    </location>
</feature>
<keyword evidence="2" id="KW-0560">Oxidoreductase</keyword>
<dbReference type="InterPro" id="IPR050432">
    <property type="entry name" value="FAD-linked_Oxidoreductases_BP"/>
</dbReference>
<name>A0A507DZD8_9FUNG</name>
<dbReference type="GO" id="GO:0016491">
    <property type="term" value="F:oxidoreductase activity"/>
    <property type="evidence" value="ECO:0007669"/>
    <property type="project" value="UniProtKB-KW"/>
</dbReference>
<organism evidence="5 6">
    <name type="scientific">Powellomyces hirtus</name>
    <dbReference type="NCBI Taxonomy" id="109895"/>
    <lineage>
        <taxon>Eukaryota</taxon>
        <taxon>Fungi</taxon>
        <taxon>Fungi incertae sedis</taxon>
        <taxon>Chytridiomycota</taxon>
        <taxon>Chytridiomycota incertae sedis</taxon>
        <taxon>Chytridiomycetes</taxon>
        <taxon>Spizellomycetales</taxon>
        <taxon>Powellomycetaceae</taxon>
        <taxon>Powellomyces</taxon>
    </lineage>
</organism>
<keyword evidence="6" id="KW-1185">Reference proteome</keyword>
<dbReference type="PROSITE" id="PS51387">
    <property type="entry name" value="FAD_PCMH"/>
    <property type="match status" value="1"/>
</dbReference>
<accession>A0A507DZD8</accession>
<keyword evidence="3" id="KW-0732">Signal</keyword>
<sequence length="573" mass="61938">MWSLEGLLLFFAFVLVDALPPPSHLEKASLAARAPTRECRCLSSQPCWPSIKAWTAFNATIDGALIQARPPGSPCHDPNYDAAQCDVVKAQWSNPYWRSAQPGGMIDASFEGVGGEQTCGIYANRTTPCGQGSVPVYIVNATRASDIARTIRFAAHRNLRVAVKNTGHDFDGKSMVRGSLGIWVHSMKSIRFHDAFMPTGGCQVAPKTAVTVGAGVQWGELYKAADEKGLAVVGGQNPTVGAAGGYVQTGGHSALSPFKGLASDLALEFQVVTAAGKELTVNQCQHTDLFWALRGGGGGTYGIVTSATFTTFPTPSQVLGIFNVTASSEKDQEAFLAELMRQMPRLSDDGWAGYIYVLGDFVGAFLNRANGSVPDAQQSLRFLSNFTQTHPLVKIDQVVVGVPSFYEFFKLASNTPSAPPEGSPKPPPDVPVSISRLIPRTAFDTSPDRVAKALMEMKNPATVYVLHLVAGGAVARFAASHTAAHPGWRDALLHVVAIFPNSRQPLSDVSGPRQAAYFNEADASEPNWRDLFWGAHYERLLKIKTRWDPNGLFYCFRCVGSDRWQDDGNCRVR</sequence>
<reference evidence="5 6" key="1">
    <citation type="journal article" date="2019" name="Sci. Rep.">
        <title>Comparative genomics of chytrid fungi reveal insights into the obligate biotrophic and pathogenic lifestyle of Synchytrium endobioticum.</title>
        <authorList>
            <person name="van de Vossenberg B.T.L.H."/>
            <person name="Warris S."/>
            <person name="Nguyen H.D.T."/>
            <person name="van Gent-Pelzer M.P.E."/>
            <person name="Joly D.L."/>
            <person name="van de Geest H.C."/>
            <person name="Bonants P.J.M."/>
            <person name="Smith D.S."/>
            <person name="Levesque C.A."/>
            <person name="van der Lee T.A.J."/>
        </authorList>
    </citation>
    <scope>NUCLEOTIDE SEQUENCE [LARGE SCALE GENOMIC DNA]</scope>
    <source>
        <strain evidence="5 6">CBS 809.83</strain>
    </source>
</reference>
<gene>
    <name evidence="5" type="ORF">PhCBS80983_g04121</name>
</gene>
<dbReference type="InterPro" id="IPR016166">
    <property type="entry name" value="FAD-bd_PCMH"/>
</dbReference>
<evidence type="ECO:0000259" key="4">
    <source>
        <dbReference type="PROSITE" id="PS51387"/>
    </source>
</evidence>
<dbReference type="Pfam" id="PF08031">
    <property type="entry name" value="BBE"/>
    <property type="match status" value="1"/>
</dbReference>
<evidence type="ECO:0000256" key="3">
    <source>
        <dbReference type="SAM" id="SignalP"/>
    </source>
</evidence>
<protein>
    <recommendedName>
        <fullName evidence="4">FAD-binding PCMH-type domain-containing protein</fullName>
    </recommendedName>
</protein>